<proteinExistence type="predicted"/>
<comment type="caution">
    <text evidence="1">The sequence shown here is derived from an EMBL/GenBank/DDBJ whole genome shotgun (WGS) entry which is preliminary data.</text>
</comment>
<dbReference type="Pfam" id="PF07958">
    <property type="entry name" value="DUF1688"/>
    <property type="match status" value="1"/>
</dbReference>
<evidence type="ECO:0000313" key="1">
    <source>
        <dbReference type="EMBL" id="KTD38251.1"/>
    </source>
</evidence>
<sequence length="413" mass="46385">MNNHDDSAAKVLQSLQALPTIRKQAQRLFNLACQDKLKYFAVDMQQLTATASFVLDVIYDQYPKLDIPYHSRWRHFEAGGVDRIKALQLKLASFSPEERGKIFYELVIISVLLDAGAGKHWHYIEPDTGLKLSRSEGLAVASLALYLKGAFSAHPEQPWRVDSKRLLAFSEVDLRHGFQVDADNLLEGVAGRVKLLNRLGAILAKETDYFGHEGRLGDFYTYIASLQFKQTIATHQLFQSVLAGFGNVWPERLRFHGVALGDVWCHPSLKTDAPGSEFIPFHKLSQWLTYSLMEPLEQSAIQVTGLDDLTGLPEYRNGGLLLDLGLLRLKNKENYQQPQDPGSELIVEWRGLTVALLDEIAKVIRRQLGRTSSDLPLAKILQGGTWEAGRRIAKQKRIEGTPPIQIISDGTIF</sequence>
<dbReference type="EMBL" id="LNYP01000029">
    <property type="protein sequence ID" value="KTD38251.1"/>
    <property type="molecule type" value="Genomic_DNA"/>
</dbReference>
<gene>
    <name evidence="1" type="ORF">Loak_1927</name>
</gene>
<dbReference type="Proteomes" id="UP000054858">
    <property type="component" value="Unassembled WGS sequence"/>
</dbReference>
<reference evidence="1 2" key="1">
    <citation type="submission" date="2015-11" db="EMBL/GenBank/DDBJ databases">
        <title>Genomic analysis of 38 Legionella species identifies large and diverse effector repertoires.</title>
        <authorList>
            <person name="Burstein D."/>
            <person name="Amaro F."/>
            <person name="Zusman T."/>
            <person name="Lifshitz Z."/>
            <person name="Cohen O."/>
            <person name="Gilbert J.A."/>
            <person name="Pupko T."/>
            <person name="Shuman H.A."/>
            <person name="Segal G."/>
        </authorList>
    </citation>
    <scope>NUCLEOTIDE SEQUENCE [LARGE SCALE GENOMIC DNA]</scope>
    <source>
        <strain evidence="1 2">Oak Ridge-10</strain>
    </source>
</reference>
<dbReference type="PANTHER" id="PTHR31687:SF3">
    <property type="entry name" value="PROTEIN URG3"/>
    <property type="match status" value="1"/>
</dbReference>
<name>A0A0W0X104_9GAMM</name>
<dbReference type="PANTHER" id="PTHR31687">
    <property type="match status" value="1"/>
</dbReference>
<accession>A0A0W0X104</accession>
<dbReference type="InterPro" id="IPR012469">
    <property type="entry name" value="DUF1688"/>
</dbReference>
<dbReference type="PATRIC" id="fig|29423.5.peg.2023"/>
<protein>
    <submittedName>
        <fullName evidence="1">Putative biotin synthetase like protein</fullName>
    </submittedName>
</protein>
<dbReference type="AlphaFoldDB" id="A0A0W0X104"/>
<evidence type="ECO:0000313" key="2">
    <source>
        <dbReference type="Proteomes" id="UP000054858"/>
    </source>
</evidence>
<dbReference type="RefSeq" id="WP_025384664.1">
    <property type="nucleotide sequence ID" value="NZ_LCUA01000003.1"/>
</dbReference>
<organism evidence="1 2">
    <name type="scientific">Legionella oakridgensis</name>
    <dbReference type="NCBI Taxonomy" id="29423"/>
    <lineage>
        <taxon>Bacteria</taxon>
        <taxon>Pseudomonadati</taxon>
        <taxon>Pseudomonadota</taxon>
        <taxon>Gammaproteobacteria</taxon>
        <taxon>Legionellales</taxon>
        <taxon>Legionellaceae</taxon>
        <taxon>Legionella</taxon>
    </lineage>
</organism>